<reference evidence="2 3" key="1">
    <citation type="journal article" date="2018" name="Mol. Biol. Evol.">
        <title>Broad Genomic Sampling Reveals a Smut Pathogenic Ancestry of the Fungal Clade Ustilaginomycotina.</title>
        <authorList>
            <person name="Kijpornyongpan T."/>
            <person name="Mondo S.J."/>
            <person name="Barry K."/>
            <person name="Sandor L."/>
            <person name="Lee J."/>
            <person name="Lipzen A."/>
            <person name="Pangilinan J."/>
            <person name="LaButti K."/>
            <person name="Hainaut M."/>
            <person name="Henrissat B."/>
            <person name="Grigoriev I.V."/>
            <person name="Spatafora J.W."/>
            <person name="Aime M.C."/>
        </authorList>
    </citation>
    <scope>NUCLEOTIDE SEQUENCE [LARGE SCALE GENOMIC DNA]</scope>
    <source>
        <strain evidence="2 3">MCA 4186</strain>
    </source>
</reference>
<keyword evidence="3" id="KW-1185">Reference proteome</keyword>
<dbReference type="GO" id="GO:1990130">
    <property type="term" value="C:GATOR1 complex"/>
    <property type="evidence" value="ECO:0007669"/>
    <property type="project" value="TreeGrafter"/>
</dbReference>
<proteinExistence type="inferred from homology"/>
<dbReference type="GO" id="GO:1904262">
    <property type="term" value="P:negative regulation of TORC1 signaling"/>
    <property type="evidence" value="ECO:0007669"/>
    <property type="project" value="TreeGrafter"/>
</dbReference>
<dbReference type="PANTHER" id="PTHR12991:SF10">
    <property type="entry name" value="GATOR COMPLEX PROTEIN NPRL2"/>
    <property type="match status" value="1"/>
</dbReference>
<protein>
    <submittedName>
        <fullName evidence="2">Nitrogen permease regulator 2</fullName>
    </submittedName>
</protein>
<evidence type="ECO:0000313" key="3">
    <source>
        <dbReference type="Proteomes" id="UP000245946"/>
    </source>
</evidence>
<dbReference type="STRING" id="58919.A0A316ZL80"/>
<dbReference type="GeneID" id="37267539"/>
<dbReference type="Proteomes" id="UP000245946">
    <property type="component" value="Unassembled WGS sequence"/>
</dbReference>
<dbReference type="PANTHER" id="PTHR12991">
    <property type="entry name" value="NITROGEN PERMEASE REGULATOR 2/TUMOR SUPPRESSOR CANDIDATE 4"/>
    <property type="match status" value="1"/>
</dbReference>
<evidence type="ECO:0000313" key="2">
    <source>
        <dbReference type="EMBL" id="PWO01156.1"/>
    </source>
</evidence>
<dbReference type="GO" id="GO:0005096">
    <property type="term" value="F:GTPase activator activity"/>
    <property type="evidence" value="ECO:0007669"/>
    <property type="project" value="TreeGrafter"/>
</dbReference>
<comment type="similarity">
    <text evidence="1">Belongs to the NPR2 family.</text>
</comment>
<feature type="non-terminal residue" evidence="2">
    <location>
        <position position="438"/>
    </location>
</feature>
<gene>
    <name evidence="2" type="ORF">FA09DRAFT_291857</name>
</gene>
<dbReference type="Pfam" id="PF06218">
    <property type="entry name" value="NPR2"/>
    <property type="match status" value="2"/>
</dbReference>
<evidence type="ECO:0000256" key="1">
    <source>
        <dbReference type="ARBA" id="ARBA00008433"/>
    </source>
</evidence>
<dbReference type="EMBL" id="KZ819283">
    <property type="protein sequence ID" value="PWO01156.1"/>
    <property type="molecule type" value="Genomic_DNA"/>
</dbReference>
<feature type="non-terminal residue" evidence="2">
    <location>
        <position position="1"/>
    </location>
</feature>
<dbReference type="GO" id="GO:0010508">
    <property type="term" value="P:positive regulation of autophagy"/>
    <property type="evidence" value="ECO:0007669"/>
    <property type="project" value="TreeGrafter"/>
</dbReference>
<dbReference type="InterPro" id="IPR009348">
    <property type="entry name" value="NPR2-like"/>
</dbReference>
<dbReference type="AlphaFoldDB" id="A0A316ZL80"/>
<name>A0A316ZL80_9BASI</name>
<dbReference type="OrthoDB" id="338854at2759"/>
<accession>A0A316ZL80</accession>
<dbReference type="GO" id="GO:0005774">
    <property type="term" value="C:vacuolar membrane"/>
    <property type="evidence" value="ECO:0007669"/>
    <property type="project" value="TreeGrafter"/>
</dbReference>
<dbReference type="RefSeq" id="XP_025601434.1">
    <property type="nucleotide sequence ID" value="XM_025739993.1"/>
</dbReference>
<sequence length="438" mass="48991">EQFLPRLVAVFWAVFHPTEGPKVVYQVPDGAVVPQAQAQPPLVPPRLSSSPLKDYLIPKEPLCGHLVTCLASAAALEPGTPTHPGAYGAQAFKVLAYPVLMHDEDKYARNTFIFNLAFVFDAKSDVRAYEPVVRKCARTLRYLEDSKSFLSSPRSQPRMYGLIEQLYEDLNSYCETFIALPDAPHTRYLDKPVRDAINLKLFPTYANPPPVKDWDVPVALLDLKGKNEGNWDLTMAKIFPFIDGVNHVKRIAQLADADLELTRQCMEHLLFYSCIITLDIFAFSNMYSLRPAIAIMAEDESIQRECGAYVSRAGSAVPSWPKLLQLYSALRPGITLHDWIDSHDVDELGIDVRRFVTFGVIKGFLRRVHRYPILLAAPLTEERSTARSPQPYVPPELGSLCDGTRPEDELCVRFGISWSELHQLLLILGRPSGAAGTG</sequence>
<organism evidence="2 3">
    <name type="scientific">Tilletiopsis washingtonensis</name>
    <dbReference type="NCBI Taxonomy" id="58919"/>
    <lineage>
        <taxon>Eukaryota</taxon>
        <taxon>Fungi</taxon>
        <taxon>Dikarya</taxon>
        <taxon>Basidiomycota</taxon>
        <taxon>Ustilaginomycotina</taxon>
        <taxon>Exobasidiomycetes</taxon>
        <taxon>Entylomatales</taxon>
        <taxon>Entylomatales incertae sedis</taxon>
        <taxon>Tilletiopsis</taxon>
    </lineage>
</organism>